<keyword evidence="1" id="KW-0472">Membrane</keyword>
<dbReference type="AlphaFoldDB" id="A0A1R3WLU4"/>
<proteinExistence type="predicted"/>
<keyword evidence="3" id="KW-1185">Reference proteome</keyword>
<evidence type="ECO:0000256" key="1">
    <source>
        <dbReference type="SAM" id="Phobius"/>
    </source>
</evidence>
<feature type="transmembrane region" description="Helical" evidence="1">
    <location>
        <begin position="21"/>
        <end position="41"/>
    </location>
</feature>
<dbReference type="RefSeq" id="WP_076648297.1">
    <property type="nucleotide sequence ID" value="NZ_FTPS01000001.1"/>
</dbReference>
<accession>A0A1R3WLU4</accession>
<dbReference type="STRING" id="515897.SAMN05421849_1031"/>
<evidence type="ECO:0000313" key="2">
    <source>
        <dbReference type="EMBL" id="SIT78877.1"/>
    </source>
</evidence>
<dbReference type="OrthoDB" id="7871759at2"/>
<evidence type="ECO:0000313" key="3">
    <source>
        <dbReference type="Proteomes" id="UP000192455"/>
    </source>
</evidence>
<organism evidence="2 3">
    <name type="scientific">Pontibaca methylaminivorans</name>
    <dbReference type="NCBI Taxonomy" id="515897"/>
    <lineage>
        <taxon>Bacteria</taxon>
        <taxon>Pseudomonadati</taxon>
        <taxon>Pseudomonadota</taxon>
        <taxon>Alphaproteobacteria</taxon>
        <taxon>Rhodobacterales</taxon>
        <taxon>Roseobacteraceae</taxon>
        <taxon>Pontibaca</taxon>
    </lineage>
</organism>
<sequence>MSLPKVTHELHRRRRGRNMGLGLVLAAFIVIIFGMTVVKIATGGFDEAPADISADVPAEEQVTE</sequence>
<reference evidence="2 3" key="1">
    <citation type="submission" date="2017-01" db="EMBL/GenBank/DDBJ databases">
        <authorList>
            <person name="Mah S.A."/>
            <person name="Swanson W.J."/>
            <person name="Moy G.W."/>
            <person name="Vacquier V.D."/>
        </authorList>
    </citation>
    <scope>NUCLEOTIDE SEQUENCE [LARGE SCALE GENOMIC DNA]</scope>
    <source>
        <strain evidence="2 3">DSM 21219</strain>
    </source>
</reference>
<dbReference type="EMBL" id="FTPS01000001">
    <property type="protein sequence ID" value="SIT78877.1"/>
    <property type="molecule type" value="Genomic_DNA"/>
</dbReference>
<dbReference type="Proteomes" id="UP000192455">
    <property type="component" value="Unassembled WGS sequence"/>
</dbReference>
<keyword evidence="1" id="KW-0812">Transmembrane</keyword>
<keyword evidence="1" id="KW-1133">Transmembrane helix</keyword>
<name>A0A1R3WLU4_9RHOB</name>
<gene>
    <name evidence="2" type="ORF">SAMN05421849_1031</name>
</gene>
<protein>
    <recommendedName>
        <fullName evidence="4">Cytochrome C oxidase assembly protein</fullName>
    </recommendedName>
</protein>
<evidence type="ECO:0008006" key="4">
    <source>
        <dbReference type="Google" id="ProtNLM"/>
    </source>
</evidence>